<sequence length="124" mass="14410">MEKEQTITHMQKWECDRLLRHGHHFGPTCVCNYHALSLLQRRREKEIMEKEGRRNREDDMWAPPANYNNLNLKETGCYFYPVGLSMPAWCNVSPASNIGPCHGARNQAELEKAHQTFDGRPRSA</sequence>
<keyword evidence="2" id="KW-1185">Reference proteome</keyword>
<name>J3MIR8_ORYBR</name>
<dbReference type="Gramene" id="OB07G13000.1">
    <property type="protein sequence ID" value="OB07G13000.1"/>
    <property type="gene ID" value="OB07G13000"/>
</dbReference>
<organism evidence="1">
    <name type="scientific">Oryza brachyantha</name>
    <name type="common">malo sina</name>
    <dbReference type="NCBI Taxonomy" id="4533"/>
    <lineage>
        <taxon>Eukaryota</taxon>
        <taxon>Viridiplantae</taxon>
        <taxon>Streptophyta</taxon>
        <taxon>Embryophyta</taxon>
        <taxon>Tracheophyta</taxon>
        <taxon>Spermatophyta</taxon>
        <taxon>Magnoliopsida</taxon>
        <taxon>Liliopsida</taxon>
        <taxon>Poales</taxon>
        <taxon>Poaceae</taxon>
        <taxon>BOP clade</taxon>
        <taxon>Oryzoideae</taxon>
        <taxon>Oryzeae</taxon>
        <taxon>Oryzinae</taxon>
        <taxon>Oryza</taxon>
    </lineage>
</organism>
<evidence type="ECO:0000313" key="2">
    <source>
        <dbReference type="Proteomes" id="UP000006038"/>
    </source>
</evidence>
<evidence type="ECO:0000313" key="1">
    <source>
        <dbReference type="EnsemblPlants" id="OB07G13000.1"/>
    </source>
</evidence>
<accession>J3MIR8</accession>
<reference evidence="1" key="1">
    <citation type="journal article" date="2013" name="Nat. Commun.">
        <title>Whole-genome sequencing of Oryza brachyantha reveals mechanisms underlying Oryza genome evolution.</title>
        <authorList>
            <person name="Chen J."/>
            <person name="Huang Q."/>
            <person name="Gao D."/>
            <person name="Wang J."/>
            <person name="Lang Y."/>
            <person name="Liu T."/>
            <person name="Li B."/>
            <person name="Bai Z."/>
            <person name="Luis Goicoechea J."/>
            <person name="Liang C."/>
            <person name="Chen C."/>
            <person name="Zhang W."/>
            <person name="Sun S."/>
            <person name="Liao Y."/>
            <person name="Zhang X."/>
            <person name="Yang L."/>
            <person name="Song C."/>
            <person name="Wang M."/>
            <person name="Shi J."/>
            <person name="Liu G."/>
            <person name="Liu J."/>
            <person name="Zhou H."/>
            <person name="Zhou W."/>
            <person name="Yu Q."/>
            <person name="An N."/>
            <person name="Chen Y."/>
            <person name="Cai Q."/>
            <person name="Wang B."/>
            <person name="Liu B."/>
            <person name="Min J."/>
            <person name="Huang Y."/>
            <person name="Wu H."/>
            <person name="Li Z."/>
            <person name="Zhang Y."/>
            <person name="Yin Y."/>
            <person name="Song W."/>
            <person name="Jiang J."/>
            <person name="Jackson S.A."/>
            <person name="Wing R.A."/>
            <person name="Wang J."/>
            <person name="Chen M."/>
        </authorList>
    </citation>
    <scope>NUCLEOTIDE SEQUENCE [LARGE SCALE GENOMIC DNA]</scope>
    <source>
        <strain evidence="1">cv. IRGC 101232</strain>
    </source>
</reference>
<dbReference type="Proteomes" id="UP000006038">
    <property type="component" value="Chromosome 7"/>
</dbReference>
<proteinExistence type="predicted"/>
<dbReference type="AlphaFoldDB" id="J3MIR8"/>
<protein>
    <submittedName>
        <fullName evidence="1">Uncharacterized protein</fullName>
    </submittedName>
</protein>
<dbReference type="HOGENOM" id="CLU_2007455_0_0_1"/>
<reference evidence="1" key="2">
    <citation type="submission" date="2013-04" db="UniProtKB">
        <authorList>
            <consortium name="EnsemblPlants"/>
        </authorList>
    </citation>
    <scope>IDENTIFICATION</scope>
</reference>
<dbReference type="EnsemblPlants" id="OB07G13000.1">
    <property type="protein sequence ID" value="OB07G13000.1"/>
    <property type="gene ID" value="OB07G13000"/>
</dbReference>